<organism evidence="1">
    <name type="scientific">marine sediment metagenome</name>
    <dbReference type="NCBI Taxonomy" id="412755"/>
    <lineage>
        <taxon>unclassified sequences</taxon>
        <taxon>metagenomes</taxon>
        <taxon>ecological metagenomes</taxon>
    </lineage>
</organism>
<comment type="caution">
    <text evidence="1">The sequence shown here is derived from an EMBL/GenBank/DDBJ whole genome shotgun (WGS) entry which is preliminary data.</text>
</comment>
<gene>
    <name evidence="1" type="ORF">LCGC14_1173130</name>
</gene>
<accession>A0A0F9LPE8</accession>
<evidence type="ECO:0000313" key="1">
    <source>
        <dbReference type="EMBL" id="KKM96934.1"/>
    </source>
</evidence>
<reference evidence="1" key="1">
    <citation type="journal article" date="2015" name="Nature">
        <title>Complex archaea that bridge the gap between prokaryotes and eukaryotes.</title>
        <authorList>
            <person name="Spang A."/>
            <person name="Saw J.H."/>
            <person name="Jorgensen S.L."/>
            <person name="Zaremba-Niedzwiedzka K."/>
            <person name="Martijn J."/>
            <person name="Lind A.E."/>
            <person name="van Eijk R."/>
            <person name="Schleper C."/>
            <person name="Guy L."/>
            <person name="Ettema T.J."/>
        </authorList>
    </citation>
    <scope>NUCLEOTIDE SEQUENCE</scope>
</reference>
<dbReference type="AlphaFoldDB" id="A0A0F9LPE8"/>
<proteinExistence type="predicted"/>
<sequence length="198" mass="21361">MTQERPKGSPLHGKRVYAYIGQTSGTEMKFVSFATEFSLNLTAQNTARAVVMGSDAVPDVEIHGLVARLRLNLLLTSSEADFLLALGGVKTDADIGTQEVNYEEAVQKLLGRTGTFTNANRVDVIVAPLENAPVSDPNESITVTDLGALRSERGYIIELNSAAITSLEISGRIGEYTEARLEVESGRFKINAVEDTVD</sequence>
<name>A0A0F9LPE8_9ZZZZ</name>
<dbReference type="EMBL" id="LAZR01005814">
    <property type="protein sequence ID" value="KKM96934.1"/>
    <property type="molecule type" value="Genomic_DNA"/>
</dbReference>
<protein>
    <submittedName>
        <fullName evidence="1">Uncharacterized protein</fullName>
    </submittedName>
</protein>